<gene>
    <name evidence="3" type="ORF">HaLaN_03342</name>
</gene>
<accession>A0A699YG06</accession>
<evidence type="ECO:0000313" key="4">
    <source>
        <dbReference type="Proteomes" id="UP000485058"/>
    </source>
</evidence>
<dbReference type="EMBL" id="BLLF01000158">
    <property type="protein sequence ID" value="GFH08391.1"/>
    <property type="molecule type" value="Genomic_DNA"/>
</dbReference>
<feature type="non-terminal residue" evidence="3">
    <location>
        <position position="449"/>
    </location>
</feature>
<reference evidence="3 4" key="1">
    <citation type="submission" date="2020-02" db="EMBL/GenBank/DDBJ databases">
        <title>Draft genome sequence of Haematococcus lacustris strain NIES-144.</title>
        <authorList>
            <person name="Morimoto D."/>
            <person name="Nakagawa S."/>
            <person name="Yoshida T."/>
            <person name="Sawayama S."/>
        </authorList>
    </citation>
    <scope>NUCLEOTIDE SEQUENCE [LARGE SCALE GENOMIC DNA]</scope>
    <source>
        <strain evidence="3 4">NIES-144</strain>
    </source>
</reference>
<evidence type="ECO:0000313" key="3">
    <source>
        <dbReference type="EMBL" id="GFH08391.1"/>
    </source>
</evidence>
<sequence length="449" mass="49401">MSLWEEAAILLRGCYLLALFLPALVTAHTALWLGGSARLHWMQLVTWTLEQAGPAFIKWGQWGATRPDLFPPDLTTQLERLQTAAPAHSAQHSRAVVGASLGRPVHVLFDMFEDKPVASGSIAQIHRARLSAVGAALARGGRLQAGTVVAVKVRHPGVAKVMQRDFVLMQRAVKLASALPGLAALRLEESVRQFGGPLQEQLDLGLEAAHLTRFRANFRLWPNVSFPNPIYPFVAKDVLVESFEDGALISTFVNQPDYRHRGMLAETGLTCYLQMLLRDNFIHADLHPGNILVKEVDTRSALGGGWAGWLSSALPMCFPPKLILLDTGMIAELSKPDQAGLITFFRALTKQDGAGLGQAILDMSERHTCKNPEAFVAALAAMFDALDPDYIHRHTSRVIESIIDTLRQHQVTLKSTVSTVVVTTLVLEGWSSKLNPDMRILDHMRDMLQ</sequence>
<dbReference type="Proteomes" id="UP000485058">
    <property type="component" value="Unassembled WGS sequence"/>
</dbReference>
<feature type="domain" description="ABC1 atypical kinase-like" evidence="2">
    <location>
        <begin position="80"/>
        <end position="356"/>
    </location>
</feature>
<dbReference type="InterPro" id="IPR011009">
    <property type="entry name" value="Kinase-like_dom_sf"/>
</dbReference>
<organism evidence="3 4">
    <name type="scientific">Haematococcus lacustris</name>
    <name type="common">Green alga</name>
    <name type="synonym">Haematococcus pluvialis</name>
    <dbReference type="NCBI Taxonomy" id="44745"/>
    <lineage>
        <taxon>Eukaryota</taxon>
        <taxon>Viridiplantae</taxon>
        <taxon>Chlorophyta</taxon>
        <taxon>core chlorophytes</taxon>
        <taxon>Chlorophyceae</taxon>
        <taxon>CS clade</taxon>
        <taxon>Chlamydomonadales</taxon>
        <taxon>Haematococcaceae</taxon>
        <taxon>Haematococcus</taxon>
    </lineage>
</organism>
<dbReference type="SUPFAM" id="SSF56112">
    <property type="entry name" value="Protein kinase-like (PK-like)"/>
    <property type="match status" value="1"/>
</dbReference>
<protein>
    <submittedName>
        <fullName evidence="3">ABC1 domain-containing protein</fullName>
    </submittedName>
</protein>
<dbReference type="InterPro" id="IPR004147">
    <property type="entry name" value="ABC1_dom"/>
</dbReference>
<dbReference type="CDD" id="cd13971">
    <property type="entry name" value="ADCK2-like"/>
    <property type="match status" value="1"/>
</dbReference>
<comment type="similarity">
    <text evidence="1">Belongs to the protein kinase superfamily. ADCK protein kinase family.</text>
</comment>
<keyword evidence="4" id="KW-1185">Reference proteome</keyword>
<dbReference type="Pfam" id="PF03109">
    <property type="entry name" value="ABC1"/>
    <property type="match status" value="1"/>
</dbReference>
<dbReference type="InterPro" id="IPR044095">
    <property type="entry name" value="ADCK2_dom"/>
</dbReference>
<dbReference type="AlphaFoldDB" id="A0A699YG06"/>
<dbReference type="InterPro" id="IPR052402">
    <property type="entry name" value="ADCK_kinase"/>
</dbReference>
<evidence type="ECO:0000259" key="2">
    <source>
        <dbReference type="Pfam" id="PF03109"/>
    </source>
</evidence>
<dbReference type="PANTHER" id="PTHR45890">
    <property type="entry name" value="AARF DOMAIN CONTAINING KINASE 2 (PREDICTED)"/>
    <property type="match status" value="1"/>
</dbReference>
<proteinExistence type="inferred from homology"/>
<name>A0A699YG06_HAELA</name>
<evidence type="ECO:0000256" key="1">
    <source>
        <dbReference type="ARBA" id="ARBA00009670"/>
    </source>
</evidence>
<dbReference type="PANTHER" id="PTHR45890:SF1">
    <property type="entry name" value="AARF DOMAIN CONTAINING KINASE 2"/>
    <property type="match status" value="1"/>
</dbReference>
<feature type="non-terminal residue" evidence="3">
    <location>
        <position position="1"/>
    </location>
</feature>
<comment type="caution">
    <text evidence="3">The sequence shown here is derived from an EMBL/GenBank/DDBJ whole genome shotgun (WGS) entry which is preliminary data.</text>
</comment>